<evidence type="ECO:0000259" key="8">
    <source>
        <dbReference type="Pfam" id="PF07992"/>
    </source>
</evidence>
<protein>
    <submittedName>
        <fullName evidence="9">Mercuric reductase</fullName>
        <ecNumber evidence="9">1.16.1.1</ecNumber>
    </submittedName>
</protein>
<keyword evidence="2" id="KW-0285">Flavoprotein</keyword>
<feature type="disulfide bond" description="Redox-active" evidence="6">
    <location>
        <begin position="43"/>
        <end position="48"/>
    </location>
</feature>
<feature type="binding site" evidence="5">
    <location>
        <position position="271"/>
    </location>
    <ligand>
        <name>NAD(+)</name>
        <dbReference type="ChEBI" id="CHEBI:57540"/>
    </ligand>
</feature>
<dbReference type="Gene3D" id="3.30.390.30">
    <property type="match status" value="1"/>
</dbReference>
<evidence type="ECO:0000256" key="4">
    <source>
        <dbReference type="PIRSR" id="PIRSR000350-2"/>
    </source>
</evidence>
<dbReference type="GO" id="GO:0016152">
    <property type="term" value="F:mercury (II) reductase (NADP+) activity"/>
    <property type="evidence" value="ECO:0007669"/>
    <property type="project" value="UniProtKB-EC"/>
</dbReference>
<dbReference type="Proteomes" id="UP000189475">
    <property type="component" value="Unassembled WGS sequence"/>
</dbReference>
<dbReference type="OrthoDB" id="9800167at2"/>
<dbReference type="AlphaFoldDB" id="A0A1R4B482"/>
<feature type="binding site" evidence="5">
    <location>
        <position position="313"/>
    </location>
    <ligand>
        <name>FAD</name>
        <dbReference type="ChEBI" id="CHEBI:57692"/>
    </ligand>
</feature>
<dbReference type="RefSeq" id="WP_077314137.1">
    <property type="nucleotide sequence ID" value="NZ_AP024887.1"/>
</dbReference>
<dbReference type="PRINTS" id="PR00411">
    <property type="entry name" value="PNDRDTASEI"/>
</dbReference>
<dbReference type="GO" id="GO:0050660">
    <property type="term" value="F:flavin adenine dinucleotide binding"/>
    <property type="evidence" value="ECO:0007669"/>
    <property type="project" value="TreeGrafter"/>
</dbReference>
<feature type="binding site" evidence="5">
    <location>
        <begin position="179"/>
        <end position="186"/>
    </location>
    <ligand>
        <name>NAD(+)</name>
        <dbReference type="ChEBI" id="CHEBI:57540"/>
    </ligand>
</feature>
<dbReference type="InterPro" id="IPR036188">
    <property type="entry name" value="FAD/NAD-bd_sf"/>
</dbReference>
<comment type="similarity">
    <text evidence="1">Belongs to the class-I pyridine nucleotide-disulfide oxidoreductase family.</text>
</comment>
<dbReference type="NCBIfam" id="NF004939">
    <property type="entry name" value="PRK06292.1-1"/>
    <property type="match status" value="1"/>
</dbReference>
<dbReference type="InterPro" id="IPR016156">
    <property type="entry name" value="FAD/NAD-linked_Rdtase_dimer_sf"/>
</dbReference>
<evidence type="ECO:0000256" key="5">
    <source>
        <dbReference type="PIRSR" id="PIRSR000350-3"/>
    </source>
</evidence>
<accession>A0A1R4B482</accession>
<keyword evidence="5" id="KW-0547">Nucleotide-binding</keyword>
<dbReference type="PANTHER" id="PTHR43014:SF4">
    <property type="entry name" value="PYRIDINE NUCLEOTIDE-DISULFIDE OXIDOREDUCTASE RCLA-RELATED"/>
    <property type="match status" value="1"/>
</dbReference>
<dbReference type="STRING" id="1918946.VPAL9027_01706"/>
<dbReference type="EC" id="1.16.1.1" evidence="9"/>
<keyword evidence="5" id="KW-0520">NAD</keyword>
<dbReference type="InterPro" id="IPR036324">
    <property type="entry name" value="Mn/Fe_SOD_N_sf"/>
</dbReference>
<evidence type="ECO:0000313" key="9">
    <source>
        <dbReference type="EMBL" id="SJL83728.1"/>
    </source>
</evidence>
<feature type="domain" description="FAD/NAD(P)-binding" evidence="8">
    <location>
        <begin position="7"/>
        <end position="328"/>
    </location>
</feature>
<keyword evidence="9" id="KW-0560">Oxidoreductase</keyword>
<dbReference type="FunFam" id="3.30.390.30:FF:000012">
    <property type="entry name" value="Putative dihydrolipoamide dehydrogenase"/>
    <property type="match status" value="1"/>
</dbReference>
<dbReference type="Gene3D" id="1.10.287.990">
    <property type="entry name" value="Fe,Mn superoxide dismutase (SOD) domain"/>
    <property type="match status" value="1"/>
</dbReference>
<keyword evidence="3 5" id="KW-0274">FAD</keyword>
<dbReference type="EMBL" id="FUFT01000004">
    <property type="protein sequence ID" value="SJL83728.1"/>
    <property type="molecule type" value="Genomic_DNA"/>
</dbReference>
<dbReference type="PRINTS" id="PR00368">
    <property type="entry name" value="FADPNR"/>
</dbReference>
<dbReference type="GO" id="GO:0003955">
    <property type="term" value="F:NAD(P)H dehydrogenase (quinone) activity"/>
    <property type="evidence" value="ECO:0007669"/>
    <property type="project" value="TreeGrafter"/>
</dbReference>
<feature type="binding site" evidence="5">
    <location>
        <begin position="142"/>
        <end position="144"/>
    </location>
    <ligand>
        <name>FAD</name>
        <dbReference type="ChEBI" id="CHEBI:57692"/>
    </ligand>
</feature>
<evidence type="ECO:0000259" key="7">
    <source>
        <dbReference type="Pfam" id="PF02852"/>
    </source>
</evidence>
<dbReference type="PANTHER" id="PTHR43014">
    <property type="entry name" value="MERCURIC REDUCTASE"/>
    <property type="match status" value="1"/>
</dbReference>
<evidence type="ECO:0000313" key="10">
    <source>
        <dbReference type="Proteomes" id="UP000189475"/>
    </source>
</evidence>
<feature type="domain" description="Pyridine nucleotide-disulphide oxidoreductase dimerisation" evidence="7">
    <location>
        <begin position="351"/>
        <end position="460"/>
    </location>
</feature>
<name>A0A1R4B482_9VIBR</name>
<feature type="binding site" evidence="5">
    <location>
        <position position="52"/>
    </location>
    <ligand>
        <name>FAD</name>
        <dbReference type="ChEBI" id="CHEBI:57692"/>
    </ligand>
</feature>
<evidence type="ECO:0000256" key="2">
    <source>
        <dbReference type="ARBA" id="ARBA00022630"/>
    </source>
</evidence>
<dbReference type="SUPFAM" id="SSF51905">
    <property type="entry name" value="FAD/NAD(P)-binding domain"/>
    <property type="match status" value="1"/>
</dbReference>
<dbReference type="SUPFAM" id="SSF55424">
    <property type="entry name" value="FAD/NAD-linked reductases, dimerisation (C-terminal) domain"/>
    <property type="match status" value="1"/>
</dbReference>
<evidence type="ECO:0000256" key="1">
    <source>
        <dbReference type="ARBA" id="ARBA00007532"/>
    </source>
</evidence>
<dbReference type="InterPro" id="IPR001100">
    <property type="entry name" value="Pyr_nuc-diS_OxRdtase"/>
</dbReference>
<keyword evidence="10" id="KW-1185">Reference proteome</keyword>
<proteinExistence type="inferred from homology"/>
<dbReference type="Pfam" id="PF02852">
    <property type="entry name" value="Pyr_redox_dim"/>
    <property type="match status" value="1"/>
</dbReference>
<dbReference type="Gene3D" id="3.50.50.60">
    <property type="entry name" value="FAD/NAD(P)-binding domain"/>
    <property type="match status" value="3"/>
</dbReference>
<dbReference type="Pfam" id="PF07992">
    <property type="entry name" value="Pyr_redox_2"/>
    <property type="match status" value="1"/>
</dbReference>
<dbReference type="InterPro" id="IPR004099">
    <property type="entry name" value="Pyr_nucl-diS_OxRdtase_dimer"/>
</dbReference>
<organism evidence="9 10">
    <name type="scientific">Vibrio palustris</name>
    <dbReference type="NCBI Taxonomy" id="1918946"/>
    <lineage>
        <taxon>Bacteria</taxon>
        <taxon>Pseudomonadati</taxon>
        <taxon>Pseudomonadota</taxon>
        <taxon>Gammaproteobacteria</taxon>
        <taxon>Vibrionales</taxon>
        <taxon>Vibrionaceae</taxon>
        <taxon>Vibrio</taxon>
    </lineage>
</organism>
<evidence type="ECO:0000256" key="6">
    <source>
        <dbReference type="PIRSR" id="PIRSR000350-4"/>
    </source>
</evidence>
<reference evidence="9 10" key="1">
    <citation type="submission" date="2017-02" db="EMBL/GenBank/DDBJ databases">
        <authorList>
            <person name="Peterson S.W."/>
        </authorList>
    </citation>
    <scope>NUCLEOTIDE SEQUENCE [LARGE SCALE GENOMIC DNA]</scope>
    <source>
        <strain evidence="9 10">CECT 9027</strain>
    </source>
</reference>
<sequence length="485" mass="52852">MQKIQVNVAVIGGGTAGLGAYRAAKAHNENVVMIEGGPFGTTCARVGCMPSKLLIAAAESAHNIEKAPAFGVHPNGPAVINGREVMDRVKRERDRFVGFVLEGVEEIPASDKISGYAKFKDDHILIVDDHTEITADRIVIATGSRPAYPAVWNELGDRLIINDDVFAWDDLPHSVAVFGPGVIGLELGQALHRLGVKVKVFGLGGQVGPLTDPKVMNYAKEAFQEEFYLDPNVQIDNMTRVEHSDKVMIRFTNLDGSQETFITDYVLAATGRRPNVDKLGLEHTSLQLDERGVPTADTFTLQTSAKHIFIAGDASNQLPLLHEAADQARIAGDNAGRFPDIRAGLRRSTISAVFSDPQIAMVGETHRQLQQRLGNCGCFETGEVSFEGQGRSRVMLRNKGLLHVYAEQGTGRFLGAEMMGPNAEHLAHLLAWAHQNKMTISEMLDMPFYHPVIEEGVRTALRDVNAKLHLGPEMVKHCLDCGPGC</sequence>
<dbReference type="PIRSF" id="PIRSF000350">
    <property type="entry name" value="Mercury_reductase_MerA"/>
    <property type="match status" value="1"/>
</dbReference>
<feature type="active site" description="Proton acceptor" evidence="4">
    <location>
        <position position="450"/>
    </location>
</feature>
<comment type="cofactor">
    <cofactor evidence="5">
        <name>FAD</name>
        <dbReference type="ChEBI" id="CHEBI:57692"/>
    </cofactor>
    <text evidence="5">Binds 1 FAD per subunit.</text>
</comment>
<dbReference type="InterPro" id="IPR023753">
    <property type="entry name" value="FAD/NAD-binding_dom"/>
</dbReference>
<evidence type="ECO:0000256" key="3">
    <source>
        <dbReference type="ARBA" id="ARBA00022827"/>
    </source>
</evidence>
<gene>
    <name evidence="9" type="primary">merA</name>
    <name evidence="9" type="ORF">VPAL9027_01706</name>
</gene>